<keyword evidence="2" id="KW-0813">Transport</keyword>
<evidence type="ECO:0000256" key="1">
    <source>
        <dbReference type="ARBA" id="ARBA00005417"/>
    </source>
</evidence>
<evidence type="ECO:0000256" key="2">
    <source>
        <dbReference type="ARBA" id="ARBA00022448"/>
    </source>
</evidence>
<gene>
    <name evidence="6" type="ORF">B0H94_108173</name>
</gene>
<reference evidence="6 7" key="1">
    <citation type="submission" date="2018-03" db="EMBL/GenBank/DDBJ databases">
        <title>Genomic Encyclopedia of Type Strains, Phase III (KMG-III): the genomes of soil and plant-associated and newly described type strains.</title>
        <authorList>
            <person name="Whitman W."/>
        </authorList>
    </citation>
    <scope>NUCLEOTIDE SEQUENCE [LARGE SCALE GENOMIC DNA]</scope>
    <source>
        <strain evidence="6 7">CGMCC 1.07653</strain>
    </source>
</reference>
<dbReference type="AlphaFoldDB" id="A0A2P8HEA9"/>
<keyword evidence="3" id="KW-0547">Nucleotide-binding</keyword>
<dbReference type="OrthoDB" id="9804819at2"/>
<dbReference type="PANTHER" id="PTHR43335:SF4">
    <property type="entry name" value="ABC TRANSPORTER, ATP-BINDING PROTEIN"/>
    <property type="match status" value="1"/>
</dbReference>
<organism evidence="6 7">
    <name type="scientific">Salsuginibacillus halophilus</name>
    <dbReference type="NCBI Taxonomy" id="517424"/>
    <lineage>
        <taxon>Bacteria</taxon>
        <taxon>Bacillati</taxon>
        <taxon>Bacillota</taxon>
        <taxon>Bacilli</taxon>
        <taxon>Bacillales</taxon>
        <taxon>Bacillaceae</taxon>
        <taxon>Salsuginibacillus</taxon>
    </lineage>
</organism>
<dbReference type="InterPro" id="IPR027417">
    <property type="entry name" value="P-loop_NTPase"/>
</dbReference>
<accession>A0A2P8HEA9</accession>
<dbReference type="SUPFAM" id="SSF52540">
    <property type="entry name" value="P-loop containing nucleoside triphosphate hydrolases"/>
    <property type="match status" value="1"/>
</dbReference>
<dbReference type="Pfam" id="PF00005">
    <property type="entry name" value="ABC_tran"/>
    <property type="match status" value="1"/>
</dbReference>
<dbReference type="GO" id="GO:0016887">
    <property type="term" value="F:ATP hydrolysis activity"/>
    <property type="evidence" value="ECO:0007669"/>
    <property type="project" value="InterPro"/>
</dbReference>
<dbReference type="RefSeq" id="WP_106589029.1">
    <property type="nucleotide sequence ID" value="NZ_PYAV01000008.1"/>
</dbReference>
<dbReference type="Gene3D" id="3.40.50.300">
    <property type="entry name" value="P-loop containing nucleotide triphosphate hydrolases"/>
    <property type="match status" value="1"/>
</dbReference>
<evidence type="ECO:0000313" key="7">
    <source>
        <dbReference type="Proteomes" id="UP000242310"/>
    </source>
</evidence>
<sequence>MEREVVVQMKNVSKKIGNRTIIDQLSLQVYPGEVYGFLGPNGAGKTMTIRMIVGLISMTEGDVLIHGKSVTNNFEKAIAHVGGVIENPEMYEYLSGYENLVHFARMSPKKVTKQRISQVVKLVGLDGRIQHKVRKYSLGMKQRLGLAQAILHSPSLLILDEPTNGLDPAGIREIRAYIRNVAHQEQMAVFVSSHLLAEMQLMCDRIGIVQNGKLIREEGMNELTKADEEKTIQLQVNRLEDAFQLLNNAFPTADIEIIQDRIIISLRREYLPSCNQVLVQNNFDVYEMAQVQTTLEEKFLEVTEEK</sequence>
<comment type="caution">
    <text evidence="6">The sequence shown here is derived from an EMBL/GenBank/DDBJ whole genome shotgun (WGS) entry which is preliminary data.</text>
</comment>
<dbReference type="Proteomes" id="UP000242310">
    <property type="component" value="Unassembled WGS sequence"/>
</dbReference>
<protein>
    <submittedName>
        <fullName evidence="6">ABC-2 type transport system ATP-binding protein</fullName>
    </submittedName>
</protein>
<keyword evidence="7" id="KW-1185">Reference proteome</keyword>
<dbReference type="PROSITE" id="PS00211">
    <property type="entry name" value="ABC_TRANSPORTER_1"/>
    <property type="match status" value="1"/>
</dbReference>
<dbReference type="InterPro" id="IPR003439">
    <property type="entry name" value="ABC_transporter-like_ATP-bd"/>
</dbReference>
<dbReference type="SMART" id="SM00382">
    <property type="entry name" value="AAA"/>
    <property type="match status" value="1"/>
</dbReference>
<evidence type="ECO:0000256" key="3">
    <source>
        <dbReference type="ARBA" id="ARBA00022741"/>
    </source>
</evidence>
<evidence type="ECO:0000259" key="5">
    <source>
        <dbReference type="PROSITE" id="PS50893"/>
    </source>
</evidence>
<evidence type="ECO:0000256" key="4">
    <source>
        <dbReference type="ARBA" id="ARBA00022840"/>
    </source>
</evidence>
<dbReference type="EMBL" id="PYAV01000008">
    <property type="protein sequence ID" value="PSL44560.1"/>
    <property type="molecule type" value="Genomic_DNA"/>
</dbReference>
<proteinExistence type="inferred from homology"/>
<dbReference type="InterPro" id="IPR003593">
    <property type="entry name" value="AAA+_ATPase"/>
</dbReference>
<evidence type="ECO:0000313" key="6">
    <source>
        <dbReference type="EMBL" id="PSL44560.1"/>
    </source>
</evidence>
<feature type="domain" description="ABC transporter" evidence="5">
    <location>
        <begin position="7"/>
        <end position="236"/>
    </location>
</feature>
<dbReference type="InterPro" id="IPR017871">
    <property type="entry name" value="ABC_transporter-like_CS"/>
</dbReference>
<dbReference type="PANTHER" id="PTHR43335">
    <property type="entry name" value="ABC TRANSPORTER, ATP-BINDING PROTEIN"/>
    <property type="match status" value="1"/>
</dbReference>
<name>A0A2P8HEA9_9BACI</name>
<comment type="similarity">
    <text evidence="1">Belongs to the ABC transporter superfamily.</text>
</comment>
<keyword evidence="4 6" id="KW-0067">ATP-binding</keyword>
<dbReference type="PROSITE" id="PS50893">
    <property type="entry name" value="ABC_TRANSPORTER_2"/>
    <property type="match status" value="1"/>
</dbReference>
<dbReference type="GO" id="GO:0005524">
    <property type="term" value="F:ATP binding"/>
    <property type="evidence" value="ECO:0007669"/>
    <property type="project" value="UniProtKB-KW"/>
</dbReference>